<dbReference type="PANTHER" id="PTHR21047:SF2">
    <property type="entry name" value="THYMIDINE DIPHOSPHO-4-KETO-RHAMNOSE 3,5-EPIMERASE"/>
    <property type="match status" value="1"/>
</dbReference>
<dbReference type="Pfam" id="PF00908">
    <property type="entry name" value="dTDP_sugar_isom"/>
    <property type="match status" value="1"/>
</dbReference>
<sequence>MIFIETKLPGAFIIELEKREDERGFFARAWCQKEVRAKGLNDFSVQMNISYNKTRGTLRGMHYQVAPSEEIKLVRCVRGIVYDVIIDLRPDSPTHGEWIAVELTADNYRTLYVPKNFAHGYQTLRDDSEVLYQVSEFYSPALERGVRYNDPAFAIEWPLPVSGISDKDRSWPDYILMKDSDSPTWRTRGGR</sequence>
<feature type="active site" description="Proton donor" evidence="5">
    <location>
        <position position="132"/>
    </location>
</feature>
<dbReference type="InterPro" id="IPR014710">
    <property type="entry name" value="RmlC-like_jellyroll"/>
</dbReference>
<dbReference type="PANTHER" id="PTHR21047">
    <property type="entry name" value="DTDP-6-DEOXY-D-GLUCOSE-3,5 EPIMERASE"/>
    <property type="match status" value="1"/>
</dbReference>
<comment type="subunit">
    <text evidence="7">Homodimer.</text>
</comment>
<gene>
    <name evidence="8" type="primary">rfbC</name>
    <name evidence="8" type="ORF">MNODULE_15275</name>
</gene>
<dbReference type="GO" id="GO:0008830">
    <property type="term" value="F:dTDP-4-dehydrorhamnose 3,5-epimerase activity"/>
    <property type="evidence" value="ECO:0007669"/>
    <property type="project" value="UniProtKB-UniRule"/>
</dbReference>
<feature type="active site" description="Proton acceptor" evidence="5">
    <location>
        <position position="62"/>
    </location>
</feature>
<reference evidence="8 9" key="1">
    <citation type="journal article" date="2020" name="Nature">
        <title>Bacterial chemolithoautotrophy via manganese oxidation.</title>
        <authorList>
            <person name="Yu H."/>
            <person name="Leadbetter J.R."/>
        </authorList>
    </citation>
    <scope>NUCLEOTIDE SEQUENCE [LARGE SCALE GENOMIC DNA]</scope>
    <source>
        <strain evidence="8 9">Mn-1</strain>
    </source>
</reference>
<dbReference type="SUPFAM" id="SSF51182">
    <property type="entry name" value="RmlC-like cupins"/>
    <property type="match status" value="1"/>
</dbReference>
<evidence type="ECO:0000256" key="4">
    <source>
        <dbReference type="ARBA" id="ARBA00019595"/>
    </source>
</evidence>
<dbReference type="Gene3D" id="2.60.120.10">
    <property type="entry name" value="Jelly Rolls"/>
    <property type="match status" value="1"/>
</dbReference>
<evidence type="ECO:0000256" key="5">
    <source>
        <dbReference type="PIRSR" id="PIRSR600888-1"/>
    </source>
</evidence>
<comment type="similarity">
    <text evidence="7">Belongs to the dTDP-4-dehydrorhamnose 3,5-epimerase family.</text>
</comment>
<comment type="caution">
    <text evidence="8">The sequence shown here is derived from an EMBL/GenBank/DDBJ whole genome shotgun (WGS) entry which is preliminary data.</text>
</comment>
<keyword evidence="9" id="KW-1185">Reference proteome</keyword>
<evidence type="ECO:0000313" key="8">
    <source>
        <dbReference type="EMBL" id="NKE72110.1"/>
    </source>
</evidence>
<organism evidence="8 9">
    <name type="scientific">Candidatus Manganitrophus noduliformans</name>
    <dbReference type="NCBI Taxonomy" id="2606439"/>
    <lineage>
        <taxon>Bacteria</taxon>
        <taxon>Pseudomonadati</taxon>
        <taxon>Nitrospirota</taxon>
        <taxon>Nitrospiria</taxon>
        <taxon>Candidatus Troglogloeales</taxon>
        <taxon>Candidatus Manganitrophaceae</taxon>
        <taxon>Candidatus Manganitrophus</taxon>
    </lineage>
</organism>
<dbReference type="CDD" id="cd00438">
    <property type="entry name" value="cupin_RmlC"/>
    <property type="match status" value="1"/>
</dbReference>
<dbReference type="InterPro" id="IPR011051">
    <property type="entry name" value="RmlC_Cupin_sf"/>
</dbReference>
<evidence type="ECO:0000256" key="3">
    <source>
        <dbReference type="ARBA" id="ARBA00012098"/>
    </source>
</evidence>
<keyword evidence="7 8" id="KW-0413">Isomerase</keyword>
<comment type="function">
    <text evidence="2 7">Catalyzes the epimerization of the C3' and C5'positions of dTDP-6-deoxy-D-xylo-4-hexulose, forming dTDP-6-deoxy-L-lyxo-4-hexulose.</text>
</comment>
<comment type="catalytic activity">
    <reaction evidence="1 7">
        <text>dTDP-4-dehydro-6-deoxy-alpha-D-glucose = dTDP-4-dehydro-beta-L-rhamnose</text>
        <dbReference type="Rhea" id="RHEA:16969"/>
        <dbReference type="ChEBI" id="CHEBI:57649"/>
        <dbReference type="ChEBI" id="CHEBI:62830"/>
        <dbReference type="EC" id="5.1.3.13"/>
    </reaction>
</comment>
<dbReference type="EMBL" id="VTOW01000003">
    <property type="protein sequence ID" value="NKE72110.1"/>
    <property type="molecule type" value="Genomic_DNA"/>
</dbReference>
<dbReference type="GO" id="GO:0005829">
    <property type="term" value="C:cytosol"/>
    <property type="evidence" value="ECO:0007669"/>
    <property type="project" value="TreeGrafter"/>
</dbReference>
<feature type="site" description="Participates in a stacking interaction with the thymidine ring of dTDP-4-oxo-6-deoxyglucose" evidence="6">
    <location>
        <position position="138"/>
    </location>
</feature>
<dbReference type="GO" id="GO:0000271">
    <property type="term" value="P:polysaccharide biosynthetic process"/>
    <property type="evidence" value="ECO:0007669"/>
    <property type="project" value="TreeGrafter"/>
</dbReference>
<evidence type="ECO:0000256" key="1">
    <source>
        <dbReference type="ARBA" id="ARBA00001298"/>
    </source>
</evidence>
<evidence type="ECO:0000313" key="9">
    <source>
        <dbReference type="Proteomes" id="UP000534783"/>
    </source>
</evidence>
<accession>A0A7X6DRM8</accession>
<dbReference type="GO" id="GO:0019305">
    <property type="term" value="P:dTDP-rhamnose biosynthetic process"/>
    <property type="evidence" value="ECO:0007669"/>
    <property type="project" value="UniProtKB-UniRule"/>
</dbReference>
<dbReference type="EC" id="5.1.3.13" evidence="3 7"/>
<dbReference type="UniPathway" id="UPA00124"/>
<dbReference type="NCBIfam" id="TIGR01221">
    <property type="entry name" value="rmlC"/>
    <property type="match status" value="1"/>
</dbReference>
<dbReference type="InterPro" id="IPR000888">
    <property type="entry name" value="RmlC-like"/>
</dbReference>
<evidence type="ECO:0000256" key="7">
    <source>
        <dbReference type="RuleBase" id="RU364069"/>
    </source>
</evidence>
<protein>
    <recommendedName>
        <fullName evidence="4 7">dTDP-4-dehydrorhamnose 3,5-epimerase</fullName>
        <ecNumber evidence="3 7">5.1.3.13</ecNumber>
    </recommendedName>
    <alternativeName>
        <fullName evidence="7">Thymidine diphospho-4-keto-rhamnose 3,5-epimerase</fullName>
    </alternativeName>
</protein>
<dbReference type="AlphaFoldDB" id="A0A7X6DRM8"/>
<comment type="pathway">
    <text evidence="7">Carbohydrate biosynthesis; dTDP-L-rhamnose biosynthesis.</text>
</comment>
<dbReference type="RefSeq" id="WP_168061479.1">
    <property type="nucleotide sequence ID" value="NZ_VTOW01000003.1"/>
</dbReference>
<name>A0A7X6DRM8_9BACT</name>
<proteinExistence type="inferred from homology"/>
<dbReference type="Proteomes" id="UP000534783">
    <property type="component" value="Unassembled WGS sequence"/>
</dbReference>
<evidence type="ECO:0000256" key="2">
    <source>
        <dbReference type="ARBA" id="ARBA00001997"/>
    </source>
</evidence>
<evidence type="ECO:0000256" key="6">
    <source>
        <dbReference type="PIRSR" id="PIRSR600888-3"/>
    </source>
</evidence>